<protein>
    <recommendedName>
        <fullName evidence="4">Ipa protein</fullName>
    </recommendedName>
</protein>
<gene>
    <name evidence="2" type="ORF">B0T11DRAFT_115532</name>
</gene>
<dbReference type="AlphaFoldDB" id="A0A8K0TH60"/>
<proteinExistence type="predicted"/>
<evidence type="ECO:0000313" key="2">
    <source>
        <dbReference type="EMBL" id="KAH7359483.1"/>
    </source>
</evidence>
<feature type="compositionally biased region" description="Pro residues" evidence="1">
    <location>
        <begin position="595"/>
        <end position="621"/>
    </location>
</feature>
<dbReference type="EMBL" id="JAGPXD010000004">
    <property type="protein sequence ID" value="KAH7359483.1"/>
    <property type="molecule type" value="Genomic_DNA"/>
</dbReference>
<evidence type="ECO:0000313" key="3">
    <source>
        <dbReference type="Proteomes" id="UP000813385"/>
    </source>
</evidence>
<sequence length="721" mass="78005">MASSADTLQALHADLHRRYSRSTAEIESTWRRLTAAERESTLRAGGADNQILRSREDDSLGNVHLIVPEWNLQDLASGPADNLLNILHDRATRDLHALYMGSVDGGPLGDGDFIQAMVNEHGLKHKDVFRDCWTFFVDGRYGSSIRIEPDHADHVLTGLDVLVKPNLVIPQRVGELVIARQTMLAQSLLFLIDDILNAANPIEPPNPPASRKQCPSRSAIAVAPTTATGKAQQPRPHSEPASHIQDFIAAVDDRATAYRDYNGLLRTEPEVFAHALNIHFYSRPDLLPDELGRTLPTYTSEYIPGVFVDVVKGAARADATWRFLARLLRLLDTTDKANRATIAQHVANICHGEYAVAQAWLGRQLSISDTLRTAFRRTARPDNAGRHRLVLRNDAETLTTTSARDRYLLRLSKPTTPCHQAVPLIAALEGLPAAESSDEPDGGVADALSDLAEIVWLVQGLAAAASLPTFTRHRCQEVLSSLAAVDADLDVLSATLDIADFIPSASAPLTSAGLHGARDRLAANVAGEGGGDVAARYNAVITHALELLSSAIPSPATARQPAATAREPATTDHDAVPTVTHPPANKQRKQKTRPPQVPPSPARDPSPPLASEPALAPPPACVLPASPTTVATMTTLLRRSEASRVLSWSNFESAMADIGFGIKPRDGSVFTYAPPATLAAHGSITLHRPHSAKLEGFRLLYLARRLHTKYGWTSDSFTVRH</sequence>
<feature type="region of interest" description="Disordered" evidence="1">
    <location>
        <begin position="556"/>
        <end position="621"/>
    </location>
</feature>
<feature type="compositionally biased region" description="Low complexity" evidence="1">
    <location>
        <begin position="556"/>
        <end position="568"/>
    </location>
</feature>
<evidence type="ECO:0000256" key="1">
    <source>
        <dbReference type="SAM" id="MobiDB-lite"/>
    </source>
</evidence>
<dbReference type="PANTHER" id="PTHR40788">
    <property type="entry name" value="CLR5 DOMAIN-CONTAINING PROTEIN-RELATED"/>
    <property type="match status" value="1"/>
</dbReference>
<comment type="caution">
    <text evidence="2">The sequence shown here is derived from an EMBL/GenBank/DDBJ whole genome shotgun (WGS) entry which is preliminary data.</text>
</comment>
<reference evidence="2" key="1">
    <citation type="journal article" date="2021" name="Nat. Commun.">
        <title>Genetic determinants of endophytism in the Arabidopsis root mycobiome.</title>
        <authorList>
            <person name="Mesny F."/>
            <person name="Miyauchi S."/>
            <person name="Thiergart T."/>
            <person name="Pickel B."/>
            <person name="Atanasova L."/>
            <person name="Karlsson M."/>
            <person name="Huettel B."/>
            <person name="Barry K.W."/>
            <person name="Haridas S."/>
            <person name="Chen C."/>
            <person name="Bauer D."/>
            <person name="Andreopoulos W."/>
            <person name="Pangilinan J."/>
            <person name="LaButti K."/>
            <person name="Riley R."/>
            <person name="Lipzen A."/>
            <person name="Clum A."/>
            <person name="Drula E."/>
            <person name="Henrissat B."/>
            <person name="Kohler A."/>
            <person name="Grigoriev I.V."/>
            <person name="Martin F.M."/>
            <person name="Hacquard S."/>
        </authorList>
    </citation>
    <scope>NUCLEOTIDE SEQUENCE</scope>
    <source>
        <strain evidence="2">MPI-CAGE-AT-0016</strain>
    </source>
</reference>
<evidence type="ECO:0008006" key="4">
    <source>
        <dbReference type="Google" id="ProtNLM"/>
    </source>
</evidence>
<keyword evidence="3" id="KW-1185">Reference proteome</keyword>
<accession>A0A8K0TH60</accession>
<dbReference type="Proteomes" id="UP000813385">
    <property type="component" value="Unassembled WGS sequence"/>
</dbReference>
<name>A0A8K0TH60_9PEZI</name>
<dbReference type="OrthoDB" id="2922289at2759"/>
<dbReference type="PANTHER" id="PTHR40788:SF1">
    <property type="entry name" value="IPA PROTEIN"/>
    <property type="match status" value="1"/>
</dbReference>
<organism evidence="2 3">
    <name type="scientific">Plectosphaerella cucumerina</name>
    <dbReference type="NCBI Taxonomy" id="40658"/>
    <lineage>
        <taxon>Eukaryota</taxon>
        <taxon>Fungi</taxon>
        <taxon>Dikarya</taxon>
        <taxon>Ascomycota</taxon>
        <taxon>Pezizomycotina</taxon>
        <taxon>Sordariomycetes</taxon>
        <taxon>Hypocreomycetidae</taxon>
        <taxon>Glomerellales</taxon>
        <taxon>Plectosphaerellaceae</taxon>
        <taxon>Plectosphaerella</taxon>
    </lineage>
</organism>